<evidence type="ECO:0000313" key="4">
    <source>
        <dbReference type="Proteomes" id="UP000325313"/>
    </source>
</evidence>
<evidence type="ECO:0000313" key="2">
    <source>
        <dbReference type="EMBL" id="KAA1092353.1"/>
    </source>
</evidence>
<sequence>MSKEPKFQTAQSIKQRALLPSITLSKDRTSKTVIHDPKYLSPTKRDLCSVPPRNLMNKNAIEIERAWSILAELYSPHPSGIAVG</sequence>
<proteinExistence type="predicted"/>
<dbReference type="EMBL" id="VSWC01000118">
    <property type="protein sequence ID" value="KAA1084261.1"/>
    <property type="molecule type" value="Genomic_DNA"/>
</dbReference>
<keyword evidence="3" id="KW-1185">Reference proteome</keyword>
<organism evidence="2 4">
    <name type="scientific">Puccinia graminis f. sp. tritici</name>
    <dbReference type="NCBI Taxonomy" id="56615"/>
    <lineage>
        <taxon>Eukaryota</taxon>
        <taxon>Fungi</taxon>
        <taxon>Dikarya</taxon>
        <taxon>Basidiomycota</taxon>
        <taxon>Pucciniomycotina</taxon>
        <taxon>Pucciniomycetes</taxon>
        <taxon>Pucciniales</taxon>
        <taxon>Pucciniaceae</taxon>
        <taxon>Puccinia</taxon>
    </lineage>
</organism>
<evidence type="ECO:0000313" key="1">
    <source>
        <dbReference type="EMBL" id="KAA1084261.1"/>
    </source>
</evidence>
<name>A0A5B0NTU9_PUCGR</name>
<evidence type="ECO:0000313" key="3">
    <source>
        <dbReference type="Proteomes" id="UP000324748"/>
    </source>
</evidence>
<dbReference type="AlphaFoldDB" id="A0A5B0NTU9"/>
<protein>
    <submittedName>
        <fullName evidence="2">Uncharacterized protein</fullName>
    </submittedName>
</protein>
<dbReference type="Proteomes" id="UP000324748">
    <property type="component" value="Unassembled WGS sequence"/>
</dbReference>
<comment type="caution">
    <text evidence="2">The sequence shown here is derived from an EMBL/GenBank/DDBJ whole genome shotgun (WGS) entry which is preliminary data.</text>
</comment>
<reference evidence="3 4" key="1">
    <citation type="submission" date="2019-05" db="EMBL/GenBank/DDBJ databases">
        <title>Emergence of the Ug99 lineage of the wheat stem rust pathogen through somatic hybridization.</title>
        <authorList>
            <person name="Li F."/>
            <person name="Upadhyaya N.M."/>
            <person name="Sperschneider J."/>
            <person name="Matny O."/>
            <person name="Nguyen-Phuc H."/>
            <person name="Mago R."/>
            <person name="Raley C."/>
            <person name="Miller M.E."/>
            <person name="Silverstein K.A.T."/>
            <person name="Henningsen E."/>
            <person name="Hirsch C.D."/>
            <person name="Visser B."/>
            <person name="Pretorius Z.A."/>
            <person name="Steffenson B.J."/>
            <person name="Schwessinger B."/>
            <person name="Dodds P.N."/>
            <person name="Figueroa M."/>
        </authorList>
    </citation>
    <scope>NUCLEOTIDE SEQUENCE [LARGE SCALE GENOMIC DNA]</scope>
    <source>
        <strain evidence="1">21-0</strain>
        <strain evidence="2 4">Ug99</strain>
    </source>
</reference>
<dbReference type="EMBL" id="VDEP01000376">
    <property type="protein sequence ID" value="KAA1092353.1"/>
    <property type="molecule type" value="Genomic_DNA"/>
</dbReference>
<accession>A0A5B0NTU9</accession>
<dbReference type="Proteomes" id="UP000325313">
    <property type="component" value="Unassembled WGS sequence"/>
</dbReference>
<gene>
    <name evidence="1" type="ORF">PGT21_022739</name>
    <name evidence="2" type="ORF">PGTUg99_022343</name>
</gene>